<name>A0A6M4EKJ5_9CAUD</name>
<gene>
    <name evidence="6" type="ORF">SSBP1_gp19</name>
</gene>
<organism evidence="6 7">
    <name type="scientific">Synechococcus phage S-SBP1</name>
    <dbReference type="NCBI Taxonomy" id="2735125"/>
    <lineage>
        <taxon>Viruses</taxon>
        <taxon>Duplodnaviria</taxon>
        <taxon>Heunggongvirae</taxon>
        <taxon>Uroviricota</taxon>
        <taxon>Caudoviricetes</taxon>
        <taxon>Autographivirales</taxon>
        <taxon>Sechaudvirinae</taxon>
        <taxon>Spiovirus</taxon>
        <taxon>Spiovirus sbp1</taxon>
    </lineage>
</organism>
<evidence type="ECO:0000259" key="5">
    <source>
        <dbReference type="Pfam" id="PF02867"/>
    </source>
</evidence>
<comment type="cofactor">
    <cofactor evidence="1">
        <name>adenosylcob(III)alamin</name>
        <dbReference type="ChEBI" id="CHEBI:18408"/>
    </cofactor>
</comment>
<dbReference type="InterPro" id="IPR000788">
    <property type="entry name" value="RNR_lg_C"/>
</dbReference>
<accession>A0A6M4EKJ5</accession>
<dbReference type="InterPro" id="IPR050862">
    <property type="entry name" value="RdRp_reductase_class-2"/>
</dbReference>
<feature type="domain" description="Ribonucleotide reductase large subunit C-terminal" evidence="5">
    <location>
        <begin position="25"/>
        <end position="126"/>
    </location>
</feature>
<evidence type="ECO:0000256" key="1">
    <source>
        <dbReference type="ARBA" id="ARBA00001922"/>
    </source>
</evidence>
<evidence type="ECO:0000256" key="3">
    <source>
        <dbReference type="ARBA" id="ARBA00023002"/>
    </source>
</evidence>
<keyword evidence="7" id="KW-1185">Reference proteome</keyword>
<sequence>MTTSYIARTGRVQSWIDDPTSRLPVSCTVFTVEDSIEGENGIEASWKFVSHALRFGAGCAVHLSKLRPKGTENDKGLVASGPVSFAKIYSTLNEILRRGGVYKNGAVVAHLDLSHPDALEFIQTPRHELPWIKRCINIKPEWWKACTFKEELLYGIKSGDIWLNKVKYDNEGNRIRGNVCLEVYLPSRGTCLLQHVALGACEFDDIPRAFAEGMSELCSLHGKTGVGESGEYLPSETDRQVGLGLLGLANLLRRYGVTYEQFGLALDQYNAGEVVRTPAYELVSQFDAGIKAAAEIARSAGMVRAFAIAPTASCSYRSRDLDGYTQAPEIAPPISRTVDRDSGTFGVQTYEYGDVEIAAEVGWDNYKRVADGIMTLLNNTGLLHGYSFNSWSDVVTYDNAFIEEWLESPQTSLYYSLQVMGDTQDKSDVYAAIKEDVDEYLADILNEELTCDCQE</sequence>
<proteinExistence type="predicted"/>
<evidence type="ECO:0000313" key="6">
    <source>
        <dbReference type="EMBL" id="QJQ82585.1"/>
    </source>
</evidence>
<dbReference type="Pfam" id="PF02867">
    <property type="entry name" value="Ribonuc_red_lgC"/>
    <property type="match status" value="1"/>
</dbReference>
<dbReference type="EMBL" id="MT424636">
    <property type="protein sequence ID" value="QJQ82585.1"/>
    <property type="molecule type" value="Genomic_DNA"/>
</dbReference>
<reference evidence="6 7" key="1">
    <citation type="submission" date="2020-05" db="EMBL/GenBank/DDBJ databases">
        <title>Programmed transcriptomes of a marine cyanopodovirus and its Synechococcus host during infection.</title>
        <authorList>
            <person name="Huang S."/>
        </authorList>
    </citation>
    <scope>NUCLEOTIDE SEQUENCE [LARGE SCALE GENOMIC DNA]</scope>
</reference>
<dbReference type="PANTHER" id="PTHR43371">
    <property type="entry name" value="VITAMIN B12-DEPENDENT RIBONUCLEOTIDE REDUCTASE"/>
    <property type="match status" value="1"/>
</dbReference>
<evidence type="ECO:0000256" key="4">
    <source>
        <dbReference type="ARBA" id="ARBA00023285"/>
    </source>
</evidence>
<dbReference type="GO" id="GO:0004748">
    <property type="term" value="F:ribonucleoside-diphosphate reductase activity, thioredoxin disulfide as acceptor"/>
    <property type="evidence" value="ECO:0007669"/>
    <property type="project" value="TreeGrafter"/>
</dbReference>
<dbReference type="Gene3D" id="3.20.70.20">
    <property type="match status" value="1"/>
</dbReference>
<dbReference type="PANTHER" id="PTHR43371:SF1">
    <property type="entry name" value="RIBONUCLEOSIDE-DIPHOSPHATE REDUCTASE"/>
    <property type="match status" value="1"/>
</dbReference>
<dbReference type="SUPFAM" id="SSF51998">
    <property type="entry name" value="PFL-like glycyl radical enzymes"/>
    <property type="match status" value="1"/>
</dbReference>
<dbReference type="Proteomes" id="UP000502509">
    <property type="component" value="Segment"/>
</dbReference>
<evidence type="ECO:0000256" key="2">
    <source>
        <dbReference type="ARBA" id="ARBA00022628"/>
    </source>
</evidence>
<keyword evidence="3" id="KW-0560">Oxidoreductase</keyword>
<protein>
    <submittedName>
        <fullName evidence="6">Ribonucleotide reductase alpha subunit</fullName>
    </submittedName>
</protein>
<keyword evidence="2" id="KW-0846">Cobalamin</keyword>
<keyword evidence="4" id="KW-0170">Cobalt</keyword>
<evidence type="ECO:0000313" key="7">
    <source>
        <dbReference type="Proteomes" id="UP000502509"/>
    </source>
</evidence>
<dbReference type="GO" id="GO:0031419">
    <property type="term" value="F:cobalamin binding"/>
    <property type="evidence" value="ECO:0007669"/>
    <property type="project" value="UniProtKB-KW"/>
</dbReference>